<dbReference type="EMBL" id="BDUF01000106">
    <property type="protein sequence ID" value="GAX91654.1"/>
    <property type="molecule type" value="Genomic_DNA"/>
</dbReference>
<organism evidence="2 3">
    <name type="scientific">Effusibacillus lacus</name>
    <dbReference type="NCBI Taxonomy" id="1348429"/>
    <lineage>
        <taxon>Bacteria</taxon>
        <taxon>Bacillati</taxon>
        <taxon>Bacillota</taxon>
        <taxon>Bacilli</taxon>
        <taxon>Bacillales</taxon>
        <taxon>Alicyclobacillaceae</taxon>
        <taxon>Effusibacillus</taxon>
    </lineage>
</organism>
<evidence type="ECO:0000313" key="3">
    <source>
        <dbReference type="Proteomes" id="UP000217785"/>
    </source>
</evidence>
<dbReference type="RefSeq" id="WP_096183661.1">
    <property type="nucleotide sequence ID" value="NZ_BDUF01000106.1"/>
</dbReference>
<evidence type="ECO:0000313" key="2">
    <source>
        <dbReference type="EMBL" id="GAX91654.1"/>
    </source>
</evidence>
<feature type="transmembrane region" description="Helical" evidence="1">
    <location>
        <begin position="39"/>
        <end position="61"/>
    </location>
</feature>
<keyword evidence="1" id="KW-0472">Membrane</keyword>
<evidence type="ECO:0000256" key="1">
    <source>
        <dbReference type="SAM" id="Phobius"/>
    </source>
</evidence>
<comment type="caution">
    <text evidence="2">The sequence shown here is derived from an EMBL/GenBank/DDBJ whole genome shotgun (WGS) entry which is preliminary data.</text>
</comment>
<keyword evidence="1" id="KW-1133">Transmembrane helix</keyword>
<protein>
    <submittedName>
        <fullName evidence="2">Uncharacterized protein</fullName>
    </submittedName>
</protein>
<sequence>MKWIEWVIAISLVVIGVSCLTMAATSMTNPDSLRSYLTTLVKICIWTAIPVLVAVTAYLIFKQKRGDS</sequence>
<reference evidence="3" key="1">
    <citation type="submission" date="2017-07" db="EMBL/GenBank/DDBJ databases">
        <title>Draft genome sequence of Effusibacillus lacus strain skLN1.</title>
        <authorList>
            <person name="Watanabe M."/>
            <person name="Kojima H."/>
            <person name="Fukui M."/>
        </authorList>
    </citation>
    <scope>NUCLEOTIDE SEQUENCE [LARGE SCALE GENOMIC DNA]</scope>
    <source>
        <strain evidence="3">skLN1</strain>
    </source>
</reference>
<dbReference type="OrthoDB" id="2643649at2"/>
<keyword evidence="1" id="KW-0812">Transmembrane</keyword>
<dbReference type="Proteomes" id="UP000217785">
    <property type="component" value="Unassembled WGS sequence"/>
</dbReference>
<dbReference type="AlphaFoldDB" id="A0A292YT95"/>
<keyword evidence="3" id="KW-1185">Reference proteome</keyword>
<dbReference type="PROSITE" id="PS51257">
    <property type="entry name" value="PROKAR_LIPOPROTEIN"/>
    <property type="match status" value="1"/>
</dbReference>
<accession>A0A292YT95</accession>
<name>A0A292YT95_9BACL</name>
<proteinExistence type="predicted"/>
<gene>
    <name evidence="2" type="ORF">EFBL_3344</name>
</gene>